<reference evidence="1 2" key="1">
    <citation type="submission" date="2018-11" db="EMBL/GenBank/DDBJ databases">
        <authorList>
            <consortium name="Pathogen Informatics"/>
        </authorList>
    </citation>
    <scope>NUCLEOTIDE SEQUENCE [LARGE SCALE GENOMIC DNA]</scope>
</reference>
<sequence length="100" mass="11768">MRKTRIKTWGETLCRSHFNRLIKLRNDDESPIGRTACYPAKHIEKTMIYPVDNTLLEQSTKMKLSGRCGALILSPLRLMRVFSERKQLYQLVVTKIVFKR</sequence>
<accession>A0A3P7E970</accession>
<gene>
    <name evidence="1" type="ORF">WBA_LOCUS6300</name>
</gene>
<evidence type="ECO:0000313" key="2">
    <source>
        <dbReference type="Proteomes" id="UP000270924"/>
    </source>
</evidence>
<proteinExistence type="predicted"/>
<dbReference type="EMBL" id="UYWW01003642">
    <property type="protein sequence ID" value="VDM12914.1"/>
    <property type="molecule type" value="Genomic_DNA"/>
</dbReference>
<dbReference type="Proteomes" id="UP000270924">
    <property type="component" value="Unassembled WGS sequence"/>
</dbReference>
<protein>
    <submittedName>
        <fullName evidence="1">Uncharacterized protein</fullName>
    </submittedName>
</protein>
<keyword evidence="2" id="KW-1185">Reference proteome</keyword>
<dbReference type="InParanoid" id="A0A3P7E970"/>
<dbReference type="AlphaFoldDB" id="A0A3P7E970"/>
<organism evidence="1 2">
    <name type="scientific">Wuchereria bancrofti</name>
    <dbReference type="NCBI Taxonomy" id="6293"/>
    <lineage>
        <taxon>Eukaryota</taxon>
        <taxon>Metazoa</taxon>
        <taxon>Ecdysozoa</taxon>
        <taxon>Nematoda</taxon>
        <taxon>Chromadorea</taxon>
        <taxon>Rhabditida</taxon>
        <taxon>Spirurina</taxon>
        <taxon>Spiruromorpha</taxon>
        <taxon>Filarioidea</taxon>
        <taxon>Onchocercidae</taxon>
        <taxon>Wuchereria</taxon>
    </lineage>
</organism>
<evidence type="ECO:0000313" key="1">
    <source>
        <dbReference type="EMBL" id="VDM12914.1"/>
    </source>
</evidence>
<name>A0A3P7E970_WUCBA</name>